<dbReference type="GO" id="GO:0016747">
    <property type="term" value="F:acyltransferase activity, transferring groups other than amino-acyl groups"/>
    <property type="evidence" value="ECO:0007669"/>
    <property type="project" value="InterPro"/>
</dbReference>
<sequence length="179" mass="19879">MQHPTKTSHSQMINIRRRTENDLEGCVACIQRVYAQDRYPVQGVSNAKAFINGSAVQQAWIAESEGIIKGHVAASIAMESDVSVALWWQKHPDDKIAVLGRLFVDPDSRGSGIAGRLIAQATAWANEKGIRLVLFALEKDRAAARVYQRLGWTQFGTQIYHYCDDQQMDALCFVSPAST</sequence>
<dbReference type="Gene3D" id="3.40.630.30">
    <property type="match status" value="1"/>
</dbReference>
<dbReference type="Proteomes" id="UP000225277">
    <property type="component" value="Unassembled WGS sequence"/>
</dbReference>
<dbReference type="InterPro" id="IPR000182">
    <property type="entry name" value="GNAT_dom"/>
</dbReference>
<proteinExistence type="predicted"/>
<name>A0A2D3UTI6_9PEZI</name>
<organism evidence="4 5">
    <name type="scientific">Ramularia collo-cygni</name>
    <dbReference type="NCBI Taxonomy" id="112498"/>
    <lineage>
        <taxon>Eukaryota</taxon>
        <taxon>Fungi</taxon>
        <taxon>Dikarya</taxon>
        <taxon>Ascomycota</taxon>
        <taxon>Pezizomycotina</taxon>
        <taxon>Dothideomycetes</taxon>
        <taxon>Dothideomycetidae</taxon>
        <taxon>Mycosphaerellales</taxon>
        <taxon>Mycosphaerellaceae</taxon>
        <taxon>Ramularia</taxon>
    </lineage>
</organism>
<keyword evidence="1" id="KW-0808">Transferase</keyword>
<evidence type="ECO:0000256" key="1">
    <source>
        <dbReference type="ARBA" id="ARBA00022679"/>
    </source>
</evidence>
<dbReference type="Pfam" id="PF00583">
    <property type="entry name" value="Acetyltransf_1"/>
    <property type="match status" value="1"/>
</dbReference>
<dbReference type="AlphaFoldDB" id="A0A2D3UTI6"/>
<dbReference type="OrthoDB" id="41532at2759"/>
<dbReference type="InterPro" id="IPR016181">
    <property type="entry name" value="Acyl_CoA_acyltransferase"/>
</dbReference>
<dbReference type="PROSITE" id="PS51186">
    <property type="entry name" value="GNAT"/>
    <property type="match status" value="1"/>
</dbReference>
<evidence type="ECO:0000313" key="4">
    <source>
        <dbReference type="EMBL" id="CZT16140.1"/>
    </source>
</evidence>
<keyword evidence="5" id="KW-1185">Reference proteome</keyword>
<accession>A0A2D3UTI6</accession>
<evidence type="ECO:0000256" key="2">
    <source>
        <dbReference type="ARBA" id="ARBA00023315"/>
    </source>
</evidence>
<dbReference type="PANTHER" id="PTHR43877">
    <property type="entry name" value="AMINOALKYLPHOSPHONATE N-ACETYLTRANSFERASE-RELATED-RELATED"/>
    <property type="match status" value="1"/>
</dbReference>
<keyword evidence="2" id="KW-0012">Acyltransferase</keyword>
<feature type="domain" description="N-acetyltransferase" evidence="3">
    <location>
        <begin position="13"/>
        <end position="178"/>
    </location>
</feature>
<dbReference type="SUPFAM" id="SSF55729">
    <property type="entry name" value="Acyl-CoA N-acyltransferases (Nat)"/>
    <property type="match status" value="1"/>
</dbReference>
<dbReference type="InterPro" id="IPR050832">
    <property type="entry name" value="Bact_Acetyltransf"/>
</dbReference>
<evidence type="ECO:0000313" key="5">
    <source>
        <dbReference type="Proteomes" id="UP000225277"/>
    </source>
</evidence>
<dbReference type="GeneID" id="35597206"/>
<reference evidence="4 5" key="1">
    <citation type="submission" date="2016-03" db="EMBL/GenBank/DDBJ databases">
        <authorList>
            <person name="Ploux O."/>
        </authorList>
    </citation>
    <scope>NUCLEOTIDE SEQUENCE [LARGE SCALE GENOMIC DNA]</scope>
    <source>
        <strain evidence="4 5">URUG2</strain>
    </source>
</reference>
<dbReference type="EMBL" id="FJUY01000002">
    <property type="protein sequence ID" value="CZT16140.1"/>
    <property type="molecule type" value="Genomic_DNA"/>
</dbReference>
<gene>
    <name evidence="4" type="ORF">RCC_01981</name>
</gene>
<evidence type="ECO:0000259" key="3">
    <source>
        <dbReference type="PROSITE" id="PS51186"/>
    </source>
</evidence>
<protein>
    <recommendedName>
        <fullName evidence="3">N-acetyltransferase domain-containing protein</fullName>
    </recommendedName>
</protein>
<dbReference type="CDD" id="cd04301">
    <property type="entry name" value="NAT_SF"/>
    <property type="match status" value="1"/>
</dbReference>
<dbReference type="PANTHER" id="PTHR43877:SF2">
    <property type="entry name" value="AMINOALKYLPHOSPHONATE N-ACETYLTRANSFERASE-RELATED"/>
    <property type="match status" value="1"/>
</dbReference>
<dbReference type="RefSeq" id="XP_023623033.1">
    <property type="nucleotide sequence ID" value="XM_023767265.1"/>
</dbReference>